<keyword evidence="2" id="KW-1185">Reference proteome</keyword>
<dbReference type="EMBL" id="JANAVB010040817">
    <property type="protein sequence ID" value="KAJ6797673.1"/>
    <property type="molecule type" value="Genomic_DNA"/>
</dbReference>
<protein>
    <submittedName>
        <fullName evidence="1">Protein RNA-directed DNA methylation 3</fullName>
    </submittedName>
</protein>
<sequence length="489" mass="54202">MGEVEIETTIRQNHMTLVGIGEGEEVGEGMEMLGTSLITLTMQDLLAAVVVVEGLILQIGRTIKRALGTEAFQKNQLLVGEMNRVDGQVGSLLFRVSHLIVTHRTHKVTINPLAGTEHHQLLASNLLAGLPMKKRVGRPLLLHGIKQLKIMMLGKRLVDGQVGSLLFRVSHLIVTHRTHKVTINPLAGTKHHQLLAGLPMKKRVGRPLPRLLLLAINFLRGIKQLKIMMLGKRLVDGQVGSLLFRVSHLIVTHRTHKVTINPLAGTKHHQLLASNLLAGLPMKKRVGRPLPRLLLLAINFLRGIKQLKIMMLGKRLVDGQVGSLLFRVSHLIVTHRTHKVTINPLAGTKHHQLLASNLLAGLPMKKRVGRPLPRLLLLAINFLRGIKQLKIMMLGKRLVDGQVGSLLFRVSHLIVTHRTHKVTINPLAGTKHHQLLASNLLAGLPMKKRVGRPLPRLLLLAINFLRGIKQLKIMMLGKRLVELEEVGAP</sequence>
<dbReference type="Proteomes" id="UP001140949">
    <property type="component" value="Unassembled WGS sequence"/>
</dbReference>
<dbReference type="AlphaFoldDB" id="A0AAX6E138"/>
<evidence type="ECO:0000313" key="2">
    <source>
        <dbReference type="Proteomes" id="UP001140949"/>
    </source>
</evidence>
<gene>
    <name evidence="1" type="ORF">M6B38_215935</name>
</gene>
<name>A0AAX6E138_IRIPA</name>
<proteinExistence type="predicted"/>
<organism evidence="1 2">
    <name type="scientific">Iris pallida</name>
    <name type="common">Sweet iris</name>
    <dbReference type="NCBI Taxonomy" id="29817"/>
    <lineage>
        <taxon>Eukaryota</taxon>
        <taxon>Viridiplantae</taxon>
        <taxon>Streptophyta</taxon>
        <taxon>Embryophyta</taxon>
        <taxon>Tracheophyta</taxon>
        <taxon>Spermatophyta</taxon>
        <taxon>Magnoliopsida</taxon>
        <taxon>Liliopsida</taxon>
        <taxon>Asparagales</taxon>
        <taxon>Iridaceae</taxon>
        <taxon>Iridoideae</taxon>
        <taxon>Irideae</taxon>
        <taxon>Iris</taxon>
    </lineage>
</organism>
<reference evidence="1" key="1">
    <citation type="journal article" date="2023" name="GigaByte">
        <title>Genome assembly of the bearded iris, Iris pallida Lam.</title>
        <authorList>
            <person name="Bruccoleri R.E."/>
            <person name="Oakeley E.J."/>
            <person name="Faust A.M.E."/>
            <person name="Altorfer M."/>
            <person name="Dessus-Babus S."/>
            <person name="Burckhardt D."/>
            <person name="Oertli M."/>
            <person name="Naumann U."/>
            <person name="Petersen F."/>
            <person name="Wong J."/>
        </authorList>
    </citation>
    <scope>NUCLEOTIDE SEQUENCE</scope>
    <source>
        <strain evidence="1">GSM-AAB239-AS_SAM_17_03QT</strain>
    </source>
</reference>
<accession>A0AAX6E138</accession>
<reference evidence="1" key="2">
    <citation type="submission" date="2023-04" db="EMBL/GenBank/DDBJ databases">
        <authorList>
            <person name="Bruccoleri R.E."/>
            <person name="Oakeley E.J."/>
            <person name="Faust A.-M."/>
            <person name="Dessus-Babus S."/>
            <person name="Altorfer M."/>
            <person name="Burckhardt D."/>
            <person name="Oertli M."/>
            <person name="Naumann U."/>
            <person name="Petersen F."/>
            <person name="Wong J."/>
        </authorList>
    </citation>
    <scope>NUCLEOTIDE SEQUENCE</scope>
    <source>
        <strain evidence="1">GSM-AAB239-AS_SAM_17_03QT</strain>
        <tissue evidence="1">Leaf</tissue>
    </source>
</reference>
<comment type="caution">
    <text evidence="1">The sequence shown here is derived from an EMBL/GenBank/DDBJ whole genome shotgun (WGS) entry which is preliminary data.</text>
</comment>
<evidence type="ECO:0000313" key="1">
    <source>
        <dbReference type="EMBL" id="KAJ6797673.1"/>
    </source>
</evidence>